<evidence type="ECO:0000313" key="2">
    <source>
        <dbReference type="Proteomes" id="UP000730618"/>
    </source>
</evidence>
<evidence type="ECO:0000313" key="1">
    <source>
        <dbReference type="EMBL" id="CAG7652611.1"/>
    </source>
</evidence>
<gene>
    <name evidence="1" type="ORF">PAECIP111802_05275</name>
</gene>
<comment type="caution">
    <text evidence="1">The sequence shown here is derived from an EMBL/GenBank/DDBJ whole genome shotgun (WGS) entry which is preliminary data.</text>
</comment>
<protein>
    <submittedName>
        <fullName evidence="1">Uncharacterized protein</fullName>
    </submittedName>
</protein>
<keyword evidence="2" id="KW-1185">Reference proteome</keyword>
<organism evidence="1 2">
    <name type="scientific">Paenibacillus allorhizosphaerae</name>
    <dbReference type="NCBI Taxonomy" id="2849866"/>
    <lineage>
        <taxon>Bacteria</taxon>
        <taxon>Bacillati</taxon>
        <taxon>Bacillota</taxon>
        <taxon>Bacilli</taxon>
        <taxon>Bacillales</taxon>
        <taxon>Paenibacillaceae</taxon>
        <taxon>Paenibacillus</taxon>
    </lineage>
</organism>
<reference evidence="1 2" key="1">
    <citation type="submission" date="2021-06" db="EMBL/GenBank/DDBJ databases">
        <authorList>
            <person name="Criscuolo A."/>
        </authorList>
    </citation>
    <scope>NUCLEOTIDE SEQUENCE [LARGE SCALE GENOMIC DNA]</scope>
    <source>
        <strain evidence="2">CIP 111802</strain>
    </source>
</reference>
<sequence length="52" mass="6244">MFFWNRFRRQTNAMKRTGIAQPIKNIGKNPLNPNIRINLERIRQKSETARMS</sequence>
<proteinExistence type="predicted"/>
<accession>A0ABM8VPB3</accession>
<name>A0ABM8VPB3_9BACL</name>
<dbReference type="EMBL" id="CAJVCE010000018">
    <property type="protein sequence ID" value="CAG7652611.1"/>
    <property type="molecule type" value="Genomic_DNA"/>
</dbReference>
<dbReference type="Proteomes" id="UP000730618">
    <property type="component" value="Unassembled WGS sequence"/>
</dbReference>